<comment type="caution">
    <text evidence="1">The sequence shown here is derived from an EMBL/GenBank/DDBJ whole genome shotgun (WGS) entry which is preliminary data.</text>
</comment>
<dbReference type="PIRSF" id="PIRSF008502">
    <property type="entry name" value="UCP008502"/>
    <property type="match status" value="1"/>
</dbReference>
<keyword evidence="2" id="KW-1185">Reference proteome</keyword>
<proteinExistence type="predicted"/>
<accession>A0ABP6Q1C0</accession>
<dbReference type="EMBL" id="BAAAUV010000001">
    <property type="protein sequence ID" value="GAA3192790.1"/>
    <property type="molecule type" value="Genomic_DNA"/>
</dbReference>
<dbReference type="InterPro" id="IPR012545">
    <property type="entry name" value="DUF1697"/>
</dbReference>
<dbReference type="Pfam" id="PF08002">
    <property type="entry name" value="DUF1697"/>
    <property type="match status" value="1"/>
</dbReference>
<protein>
    <submittedName>
        <fullName evidence="1">DUF1697 domain-containing protein</fullName>
    </submittedName>
</protein>
<dbReference type="Proteomes" id="UP001501237">
    <property type="component" value="Unassembled WGS sequence"/>
</dbReference>
<gene>
    <name evidence="1" type="ORF">GCM10010468_01730</name>
</gene>
<dbReference type="SUPFAM" id="SSF160379">
    <property type="entry name" value="SP0830-like"/>
    <property type="match status" value="1"/>
</dbReference>
<reference evidence="2" key="1">
    <citation type="journal article" date="2019" name="Int. J. Syst. Evol. Microbiol.">
        <title>The Global Catalogue of Microorganisms (GCM) 10K type strain sequencing project: providing services to taxonomists for standard genome sequencing and annotation.</title>
        <authorList>
            <consortium name="The Broad Institute Genomics Platform"/>
            <consortium name="The Broad Institute Genome Sequencing Center for Infectious Disease"/>
            <person name="Wu L."/>
            <person name="Ma J."/>
        </authorList>
    </citation>
    <scope>NUCLEOTIDE SEQUENCE [LARGE SCALE GENOMIC DNA]</scope>
    <source>
        <strain evidence="2">JCM 9377</strain>
    </source>
</reference>
<dbReference type="Gene3D" id="3.30.70.1280">
    <property type="entry name" value="SP0830-like domains"/>
    <property type="match status" value="1"/>
</dbReference>
<name>A0ABP6Q1C0_9ACTN</name>
<evidence type="ECO:0000313" key="1">
    <source>
        <dbReference type="EMBL" id="GAA3192790.1"/>
    </source>
</evidence>
<sequence length="195" mass="21104">MRGTSHSGVRRGNGYARDMRYVALLRGINVGGKNKVAMADLRTIMTDLGHAEVKTHLQSGNAVFTAPETDPETLESALSAAIETALGTSLRIMVRTEAEIASVVENAPFTPADGARFQVCFLGAPPEKGLFDDVADAYPPERLAVAGREIYLDLPDGIRDAKLPVLVDRKLKKDLTARNWNTVLKVLEICRLSSG</sequence>
<evidence type="ECO:0000313" key="2">
    <source>
        <dbReference type="Proteomes" id="UP001501237"/>
    </source>
</evidence>
<dbReference type="PANTHER" id="PTHR36439">
    <property type="entry name" value="BLL4334 PROTEIN"/>
    <property type="match status" value="1"/>
</dbReference>
<dbReference type="PANTHER" id="PTHR36439:SF1">
    <property type="entry name" value="DUF1697 DOMAIN-CONTAINING PROTEIN"/>
    <property type="match status" value="1"/>
</dbReference>
<organism evidence="1 2">
    <name type="scientific">Actinocorallia longicatena</name>
    <dbReference type="NCBI Taxonomy" id="111803"/>
    <lineage>
        <taxon>Bacteria</taxon>
        <taxon>Bacillati</taxon>
        <taxon>Actinomycetota</taxon>
        <taxon>Actinomycetes</taxon>
        <taxon>Streptosporangiales</taxon>
        <taxon>Thermomonosporaceae</taxon>
        <taxon>Actinocorallia</taxon>
    </lineage>
</organism>